<name>A0A4R5KHC8_9BACL</name>
<dbReference type="GO" id="GO:0005829">
    <property type="term" value="C:cytosol"/>
    <property type="evidence" value="ECO:0007669"/>
    <property type="project" value="TreeGrafter"/>
</dbReference>
<dbReference type="CDD" id="cd00408">
    <property type="entry name" value="DHDPS-like"/>
    <property type="match status" value="1"/>
</dbReference>
<dbReference type="OrthoDB" id="9771791at2"/>
<dbReference type="PIRSF" id="PIRSF001365">
    <property type="entry name" value="DHDPS"/>
    <property type="match status" value="1"/>
</dbReference>
<dbReference type="SMART" id="SM01130">
    <property type="entry name" value="DHDPS"/>
    <property type="match status" value="1"/>
</dbReference>
<evidence type="ECO:0000313" key="5">
    <source>
        <dbReference type="EMBL" id="TDF94831.1"/>
    </source>
</evidence>
<keyword evidence="2 3" id="KW-0456">Lyase</keyword>
<dbReference type="RefSeq" id="WP_133232517.1">
    <property type="nucleotide sequence ID" value="NZ_SMRT01000012.1"/>
</dbReference>
<dbReference type="Gene3D" id="3.20.20.70">
    <property type="entry name" value="Aldolase class I"/>
    <property type="match status" value="1"/>
</dbReference>
<dbReference type="InterPro" id="IPR002220">
    <property type="entry name" value="DapA-like"/>
</dbReference>
<keyword evidence="6" id="KW-1185">Reference proteome</keyword>
<evidence type="ECO:0000256" key="4">
    <source>
        <dbReference type="PIRSR" id="PIRSR001365-2"/>
    </source>
</evidence>
<sequence>MEQMRGIFAIPPTPFTANGELDEQGLRNIIQFCLDSGAHGIVTPVNASEFISLTDEERKTVVRIAVQTADGRIPVVAGVAGTSEEHAVYHARYAREAGADSLIAMPPYVKKAVPDEIVHYYQAIDREAKGLPVWIQNNVPPVGTPMSPPLLARIIGSTASVHYVKEECWPAGHYMTELFALAGDKVKGIQGGMAGRYLIDEYARGACGSMPACEICDVHVQLWELLEAGDERGARDMFNRMLPLLNMEFMYGVSIYKEVLRRRGIIGSTYMRNAGHFPLDAFDRKELDAILRDLQPLFRV</sequence>
<proteinExistence type="inferred from homology"/>
<dbReference type="EMBL" id="SMRT01000012">
    <property type="protein sequence ID" value="TDF94831.1"/>
    <property type="molecule type" value="Genomic_DNA"/>
</dbReference>
<accession>A0A4R5KHC8</accession>
<evidence type="ECO:0000256" key="3">
    <source>
        <dbReference type="PIRNR" id="PIRNR001365"/>
    </source>
</evidence>
<dbReference type="PANTHER" id="PTHR12128:SF66">
    <property type="entry name" value="4-HYDROXY-2-OXOGLUTARATE ALDOLASE, MITOCHONDRIAL"/>
    <property type="match status" value="1"/>
</dbReference>
<dbReference type="Proteomes" id="UP000295636">
    <property type="component" value="Unassembled WGS sequence"/>
</dbReference>
<dbReference type="InterPro" id="IPR013785">
    <property type="entry name" value="Aldolase_TIM"/>
</dbReference>
<gene>
    <name evidence="5" type="ORF">E1757_23045</name>
</gene>
<evidence type="ECO:0000256" key="2">
    <source>
        <dbReference type="ARBA" id="ARBA00023239"/>
    </source>
</evidence>
<dbReference type="PANTHER" id="PTHR12128">
    <property type="entry name" value="DIHYDRODIPICOLINATE SYNTHASE"/>
    <property type="match status" value="1"/>
</dbReference>
<comment type="caution">
    <text evidence="5">The sequence shown here is derived from an EMBL/GenBank/DDBJ whole genome shotgun (WGS) entry which is preliminary data.</text>
</comment>
<dbReference type="Pfam" id="PF00701">
    <property type="entry name" value="DHDPS"/>
    <property type="match status" value="1"/>
</dbReference>
<reference evidence="5 6" key="1">
    <citation type="submission" date="2019-03" db="EMBL/GenBank/DDBJ databases">
        <title>This is whole genome sequence of Paenibacillus sp MS74 strain.</title>
        <authorList>
            <person name="Trinh H.N."/>
        </authorList>
    </citation>
    <scope>NUCLEOTIDE SEQUENCE [LARGE SCALE GENOMIC DNA]</scope>
    <source>
        <strain evidence="5 6">MS74</strain>
    </source>
</reference>
<evidence type="ECO:0000256" key="1">
    <source>
        <dbReference type="ARBA" id="ARBA00007592"/>
    </source>
</evidence>
<evidence type="ECO:0000313" key="6">
    <source>
        <dbReference type="Proteomes" id="UP000295636"/>
    </source>
</evidence>
<comment type="similarity">
    <text evidence="1 3">Belongs to the DapA family.</text>
</comment>
<protein>
    <submittedName>
        <fullName evidence="5">Dihydrodipicolinate synthase family protein</fullName>
    </submittedName>
</protein>
<organism evidence="5 6">
    <name type="scientific">Paenibacillus piri</name>
    <dbReference type="NCBI Taxonomy" id="2547395"/>
    <lineage>
        <taxon>Bacteria</taxon>
        <taxon>Bacillati</taxon>
        <taxon>Bacillota</taxon>
        <taxon>Bacilli</taxon>
        <taxon>Bacillales</taxon>
        <taxon>Paenibacillaceae</taxon>
        <taxon>Paenibacillus</taxon>
    </lineage>
</organism>
<dbReference type="GO" id="GO:0008840">
    <property type="term" value="F:4-hydroxy-tetrahydrodipicolinate synthase activity"/>
    <property type="evidence" value="ECO:0007669"/>
    <property type="project" value="TreeGrafter"/>
</dbReference>
<dbReference type="AlphaFoldDB" id="A0A4R5KHC8"/>
<feature type="binding site" evidence="4">
    <location>
        <position position="210"/>
    </location>
    <ligand>
        <name>pyruvate</name>
        <dbReference type="ChEBI" id="CHEBI:15361"/>
    </ligand>
</feature>
<dbReference type="SUPFAM" id="SSF51569">
    <property type="entry name" value="Aldolase"/>
    <property type="match status" value="1"/>
</dbReference>